<evidence type="ECO:0000313" key="12">
    <source>
        <dbReference type="Proteomes" id="UP000789390"/>
    </source>
</evidence>
<dbReference type="PANTHER" id="PTHR11214:SF334">
    <property type="entry name" value="HEXOSYLTRANSFERASE"/>
    <property type="match status" value="1"/>
</dbReference>
<evidence type="ECO:0000256" key="9">
    <source>
        <dbReference type="ARBA" id="ARBA00023136"/>
    </source>
</evidence>
<protein>
    <recommendedName>
        <fullName evidence="10">Hexosyltransferase</fullName>
        <ecNumber evidence="10">2.4.1.-</ecNumber>
    </recommendedName>
</protein>
<organism evidence="11 12">
    <name type="scientific">Daphnia galeata</name>
    <dbReference type="NCBI Taxonomy" id="27404"/>
    <lineage>
        <taxon>Eukaryota</taxon>
        <taxon>Metazoa</taxon>
        <taxon>Ecdysozoa</taxon>
        <taxon>Arthropoda</taxon>
        <taxon>Crustacea</taxon>
        <taxon>Branchiopoda</taxon>
        <taxon>Diplostraca</taxon>
        <taxon>Cladocera</taxon>
        <taxon>Anomopoda</taxon>
        <taxon>Daphniidae</taxon>
        <taxon>Daphnia</taxon>
    </lineage>
</organism>
<evidence type="ECO:0000256" key="10">
    <source>
        <dbReference type="RuleBase" id="RU363063"/>
    </source>
</evidence>
<dbReference type="InterPro" id="IPR002659">
    <property type="entry name" value="Glyco_trans_31"/>
</dbReference>
<keyword evidence="7" id="KW-1133">Transmembrane helix</keyword>
<evidence type="ECO:0000256" key="6">
    <source>
        <dbReference type="ARBA" id="ARBA00022968"/>
    </source>
</evidence>
<evidence type="ECO:0000256" key="7">
    <source>
        <dbReference type="ARBA" id="ARBA00022989"/>
    </source>
</evidence>
<keyword evidence="5" id="KW-0812">Transmembrane</keyword>
<dbReference type="PANTHER" id="PTHR11214">
    <property type="entry name" value="BETA-1,3-N-ACETYLGLUCOSAMINYLTRANSFERASE"/>
    <property type="match status" value="1"/>
</dbReference>
<dbReference type="EMBL" id="CAKKLH010000096">
    <property type="protein sequence ID" value="CAH0102875.1"/>
    <property type="molecule type" value="Genomic_DNA"/>
</dbReference>
<evidence type="ECO:0000256" key="2">
    <source>
        <dbReference type="ARBA" id="ARBA00008661"/>
    </source>
</evidence>
<proteinExistence type="inferred from homology"/>
<dbReference type="Pfam" id="PF01762">
    <property type="entry name" value="Galactosyl_T"/>
    <property type="match status" value="1"/>
</dbReference>
<accession>A0A8J2WKX7</accession>
<dbReference type="GO" id="GO:0016758">
    <property type="term" value="F:hexosyltransferase activity"/>
    <property type="evidence" value="ECO:0007669"/>
    <property type="project" value="InterPro"/>
</dbReference>
<dbReference type="AlphaFoldDB" id="A0A8J2WKX7"/>
<keyword evidence="4" id="KW-0808">Transferase</keyword>
<evidence type="ECO:0000256" key="8">
    <source>
        <dbReference type="ARBA" id="ARBA00023034"/>
    </source>
</evidence>
<reference evidence="11" key="1">
    <citation type="submission" date="2021-11" db="EMBL/GenBank/DDBJ databases">
        <authorList>
            <person name="Schell T."/>
        </authorList>
    </citation>
    <scope>NUCLEOTIDE SEQUENCE</scope>
    <source>
        <strain evidence="11">M5</strain>
    </source>
</reference>
<dbReference type="GO" id="GO:0006493">
    <property type="term" value="P:protein O-linked glycosylation"/>
    <property type="evidence" value="ECO:0007669"/>
    <property type="project" value="TreeGrafter"/>
</dbReference>
<dbReference type="OrthoDB" id="6350969at2759"/>
<sequence>MANQFVIIEIVIFLLVNYYSPSWALRDLTKCITYRYAPCQDGLIANVKSPADKNEEIMTYNATHCTAYRFLACKPGEKPLTITYEEGPLSKADKQMACDGNINEKLANATSEWLSMLEAYNKVVKEKKFLSTYMASVWMLDYIRYSAARLGLPELKSPNVTQLRPEFGPIYNDILTFRYPITIAPYAEQPTPRIDSYSSLFVAVTGFASANSEMRRNQIRNQLQKDIVDTLADKIRKLNWIKFAFFLGTSQDPKIQRQIEIESQTYKDIVQIDILDTVANATLKMAAVLNWVRLNCGNVNILFKVDENYDPITLKTIKLHFSGRENEVQTFAFGVPPNGGTRLDREYSVLQDGQRRISEEEYPWARFPSYFNGTGYTITGNLIVPLMAAIQTMPMITLEDVYLGLCAIKADMKLFFYCVNSDRENICF</sequence>
<keyword evidence="6" id="KW-0735">Signal-anchor</keyword>
<evidence type="ECO:0000313" key="11">
    <source>
        <dbReference type="EMBL" id="CAH0102875.1"/>
    </source>
</evidence>
<evidence type="ECO:0000256" key="3">
    <source>
        <dbReference type="ARBA" id="ARBA00022676"/>
    </source>
</evidence>
<evidence type="ECO:0000256" key="4">
    <source>
        <dbReference type="ARBA" id="ARBA00022679"/>
    </source>
</evidence>
<evidence type="ECO:0000256" key="1">
    <source>
        <dbReference type="ARBA" id="ARBA00004323"/>
    </source>
</evidence>
<comment type="subcellular location">
    <subcellularLocation>
        <location evidence="1 10">Golgi apparatus membrane</location>
        <topology evidence="1 10">Single-pass type II membrane protein</topology>
    </subcellularLocation>
</comment>
<evidence type="ECO:0000256" key="5">
    <source>
        <dbReference type="ARBA" id="ARBA00022692"/>
    </source>
</evidence>
<name>A0A8J2WKX7_9CRUS</name>
<dbReference type="EC" id="2.4.1.-" evidence="10"/>
<keyword evidence="12" id="KW-1185">Reference proteome</keyword>
<comment type="similarity">
    <text evidence="2 10">Belongs to the glycosyltransferase 31 family.</text>
</comment>
<dbReference type="GO" id="GO:0000139">
    <property type="term" value="C:Golgi membrane"/>
    <property type="evidence" value="ECO:0007669"/>
    <property type="project" value="UniProtKB-SubCell"/>
</dbReference>
<dbReference type="Proteomes" id="UP000789390">
    <property type="component" value="Unassembled WGS sequence"/>
</dbReference>
<gene>
    <name evidence="11" type="ORF">DGAL_LOCUS5399</name>
</gene>
<keyword evidence="8 10" id="KW-0333">Golgi apparatus</keyword>
<comment type="caution">
    <text evidence="11">The sequence shown here is derived from an EMBL/GenBank/DDBJ whole genome shotgun (WGS) entry which is preliminary data.</text>
</comment>
<keyword evidence="9" id="KW-0472">Membrane</keyword>
<keyword evidence="3 10" id="KW-0328">Glycosyltransferase</keyword>